<dbReference type="EMBL" id="MT141577">
    <property type="protein sequence ID" value="QJA67902.1"/>
    <property type="molecule type" value="Genomic_DNA"/>
</dbReference>
<dbReference type="InterPro" id="IPR058240">
    <property type="entry name" value="rSAM_sf"/>
</dbReference>
<feature type="region of interest" description="Disordered" evidence="1">
    <location>
        <begin position="261"/>
        <end position="281"/>
    </location>
</feature>
<evidence type="ECO:0000313" key="2">
    <source>
        <dbReference type="EMBL" id="QJA44126.1"/>
    </source>
</evidence>
<feature type="compositionally biased region" description="Basic and acidic residues" evidence="1">
    <location>
        <begin position="268"/>
        <end position="281"/>
    </location>
</feature>
<evidence type="ECO:0000313" key="4">
    <source>
        <dbReference type="EMBL" id="QJH93566.1"/>
    </source>
</evidence>
<evidence type="ECO:0000256" key="1">
    <source>
        <dbReference type="SAM" id="MobiDB-lite"/>
    </source>
</evidence>
<sequence>MIRVFPRKTKWTPDDDLAFIGDPPLFRPANQPVYISVVFTWDRIEGERLLRAWSQYYSDVLLGGPAFDSLALEFEPGQFIKQGVTITSRGCIRRCPWCFVPQREGQIREIKIKDGWIVQDNNLLACSMEHLEKVFEMLPEQKRGITFSGGLDSRLLNKQKVKLFKKIKIHELWFACDTVDMLKPLMKARELFDWVPQNKMRCYVLLGFDSEPIRNAEQRLETVYDMGFLPFAQLYQPEQRKVYSRDWLRLNRKWSRPAAYRKNLNPGPREHDPFPTEGGNK</sequence>
<evidence type="ECO:0008006" key="6">
    <source>
        <dbReference type="Google" id="ProtNLM"/>
    </source>
</evidence>
<evidence type="ECO:0000313" key="3">
    <source>
        <dbReference type="EMBL" id="QJA67902.1"/>
    </source>
</evidence>
<evidence type="ECO:0000313" key="5">
    <source>
        <dbReference type="EMBL" id="QJI04552.1"/>
    </source>
</evidence>
<dbReference type="EMBL" id="MT145187">
    <property type="protein sequence ID" value="QJI04552.1"/>
    <property type="molecule type" value="Genomic_DNA"/>
</dbReference>
<reference evidence="2" key="1">
    <citation type="submission" date="2020-03" db="EMBL/GenBank/DDBJ databases">
        <title>The deep terrestrial virosphere.</title>
        <authorList>
            <person name="Holmfeldt K."/>
            <person name="Nilsson E."/>
            <person name="Simone D."/>
            <person name="Lopez-Fernandez M."/>
            <person name="Wu X."/>
            <person name="de Brujin I."/>
            <person name="Lundin D."/>
            <person name="Andersson A."/>
            <person name="Bertilsson S."/>
            <person name="Dopson M."/>
        </authorList>
    </citation>
    <scope>NUCLEOTIDE SEQUENCE</scope>
    <source>
        <strain evidence="5">MM415A00093</strain>
        <strain evidence="3">MM415B00143</strain>
        <strain evidence="2">TM448A00087</strain>
        <strain evidence="4">TM448B00099</strain>
    </source>
</reference>
<protein>
    <recommendedName>
        <fullName evidence="6">Radical SAM superfamily protein</fullName>
    </recommendedName>
</protein>
<dbReference type="EMBL" id="MT144589">
    <property type="protein sequence ID" value="QJH93566.1"/>
    <property type="molecule type" value="Genomic_DNA"/>
</dbReference>
<organism evidence="2">
    <name type="scientific">viral metagenome</name>
    <dbReference type="NCBI Taxonomy" id="1070528"/>
    <lineage>
        <taxon>unclassified sequences</taxon>
        <taxon>metagenomes</taxon>
        <taxon>organismal metagenomes</taxon>
    </lineage>
</organism>
<dbReference type="GO" id="GO:0051536">
    <property type="term" value="F:iron-sulfur cluster binding"/>
    <property type="evidence" value="ECO:0007669"/>
    <property type="project" value="InterPro"/>
</dbReference>
<dbReference type="SFLD" id="SFLDS00029">
    <property type="entry name" value="Radical_SAM"/>
    <property type="match status" value="1"/>
</dbReference>
<gene>
    <name evidence="5" type="ORF">MM415A00093_0045</name>
    <name evidence="3" type="ORF">MM415B00143_0053</name>
    <name evidence="2" type="ORF">TM448A00087_0059</name>
    <name evidence="4" type="ORF">TM448B00099_0042</name>
</gene>
<dbReference type="AlphaFoldDB" id="A0A6H1Z8B6"/>
<accession>A0A6H1Z8B6</accession>
<name>A0A6H1Z8B6_9ZZZZ</name>
<proteinExistence type="predicted"/>
<dbReference type="EMBL" id="MT143973">
    <property type="protein sequence ID" value="QJA44126.1"/>
    <property type="molecule type" value="Genomic_DNA"/>
</dbReference>
<dbReference type="GO" id="GO:0003824">
    <property type="term" value="F:catalytic activity"/>
    <property type="evidence" value="ECO:0007669"/>
    <property type="project" value="InterPro"/>
</dbReference>
<dbReference type="SUPFAM" id="SSF102114">
    <property type="entry name" value="Radical SAM enzymes"/>
    <property type="match status" value="1"/>
</dbReference>
<dbReference type="InterPro" id="IPR007197">
    <property type="entry name" value="rSAM"/>
</dbReference>